<dbReference type="Gene3D" id="1.10.486.10">
    <property type="entry name" value="PCRA, domain 4"/>
    <property type="match status" value="1"/>
</dbReference>
<dbReference type="OrthoDB" id="9810135at2"/>
<dbReference type="NCBIfam" id="TIGR02785">
    <property type="entry name" value="addA_Gpos"/>
    <property type="match status" value="1"/>
</dbReference>
<dbReference type="PROSITE" id="PS51198">
    <property type="entry name" value="UVRD_HELICASE_ATP_BIND"/>
    <property type="match status" value="1"/>
</dbReference>
<dbReference type="SUPFAM" id="SSF52540">
    <property type="entry name" value="P-loop containing nucleoside triphosphate hydrolases"/>
    <property type="match status" value="1"/>
</dbReference>
<dbReference type="PROSITE" id="PS51217">
    <property type="entry name" value="UVRD_HELICASE_CTER"/>
    <property type="match status" value="1"/>
</dbReference>
<dbReference type="SUPFAM" id="SSF52980">
    <property type="entry name" value="Restriction endonuclease-like"/>
    <property type="match status" value="1"/>
</dbReference>
<keyword evidence="9 13" id="KW-0234">DNA repair</keyword>
<evidence type="ECO:0000256" key="6">
    <source>
        <dbReference type="ARBA" id="ARBA00022839"/>
    </source>
</evidence>
<dbReference type="Proteomes" id="UP000199228">
    <property type="component" value="Unassembled WGS sequence"/>
</dbReference>
<evidence type="ECO:0000256" key="8">
    <source>
        <dbReference type="ARBA" id="ARBA00023125"/>
    </source>
</evidence>
<evidence type="ECO:0000256" key="9">
    <source>
        <dbReference type="ARBA" id="ARBA00023204"/>
    </source>
</evidence>
<evidence type="ECO:0000256" key="4">
    <source>
        <dbReference type="ARBA" id="ARBA00022801"/>
    </source>
</evidence>
<comment type="function">
    <text evidence="13">The heterodimer acts as both an ATP-dependent DNA helicase and an ATP-dependent, dual-direction single-stranded exonuclease. Recognizes the chi site generating a DNA molecule suitable for the initiation of homologous recombination. The AddA nuclease domain is required for chi fragment generation; this subunit has the helicase and 3' -&gt; 5' nuclease activities.</text>
</comment>
<dbReference type="InterPro" id="IPR038726">
    <property type="entry name" value="PDDEXK_AddAB-type"/>
</dbReference>
<organism evidence="17 18">
    <name type="scientific">Eubacterium oxidoreducens</name>
    <dbReference type="NCBI Taxonomy" id="1732"/>
    <lineage>
        <taxon>Bacteria</taxon>
        <taxon>Bacillati</taxon>
        <taxon>Bacillota</taxon>
        <taxon>Clostridia</taxon>
        <taxon>Eubacteriales</taxon>
        <taxon>Eubacteriaceae</taxon>
        <taxon>Eubacterium</taxon>
    </lineage>
</organism>
<keyword evidence="8 13" id="KW-0238">DNA-binding</keyword>
<dbReference type="STRING" id="1732.SAMN02910417_01630"/>
<dbReference type="Gene3D" id="3.90.320.10">
    <property type="match status" value="1"/>
</dbReference>
<dbReference type="InterPro" id="IPR011335">
    <property type="entry name" value="Restrct_endonuc-II-like"/>
</dbReference>
<comment type="similarity">
    <text evidence="13">Belongs to the helicase family. AddA subfamily.</text>
</comment>
<comment type="catalytic activity">
    <reaction evidence="12 13">
        <text>ATP + H2O = ADP + phosphate + H(+)</text>
        <dbReference type="Rhea" id="RHEA:13065"/>
        <dbReference type="ChEBI" id="CHEBI:15377"/>
        <dbReference type="ChEBI" id="CHEBI:15378"/>
        <dbReference type="ChEBI" id="CHEBI:30616"/>
        <dbReference type="ChEBI" id="CHEBI:43474"/>
        <dbReference type="ChEBI" id="CHEBI:456216"/>
        <dbReference type="EC" id="5.6.2.4"/>
    </reaction>
</comment>
<gene>
    <name evidence="13" type="primary">addA</name>
    <name evidence="17" type="ORF">SAMN02910417_01630</name>
</gene>
<dbReference type="EMBL" id="FMXR01000011">
    <property type="protein sequence ID" value="SDB21729.1"/>
    <property type="molecule type" value="Genomic_DNA"/>
</dbReference>
<dbReference type="PANTHER" id="PTHR11070:SF48">
    <property type="entry name" value="ATP-DEPENDENT HELICASE_NUCLEASE SUBUNIT A"/>
    <property type="match status" value="1"/>
</dbReference>
<evidence type="ECO:0000256" key="12">
    <source>
        <dbReference type="ARBA" id="ARBA00048988"/>
    </source>
</evidence>
<dbReference type="Pfam" id="PF00580">
    <property type="entry name" value="UvrD-helicase"/>
    <property type="match status" value="1"/>
</dbReference>
<dbReference type="GO" id="GO:0000724">
    <property type="term" value="P:double-strand break repair via homologous recombination"/>
    <property type="evidence" value="ECO:0007669"/>
    <property type="project" value="UniProtKB-UniRule"/>
</dbReference>
<dbReference type="InterPro" id="IPR014152">
    <property type="entry name" value="AddA"/>
</dbReference>
<evidence type="ECO:0000313" key="18">
    <source>
        <dbReference type="Proteomes" id="UP000199228"/>
    </source>
</evidence>
<evidence type="ECO:0000313" key="17">
    <source>
        <dbReference type="EMBL" id="SDB21729.1"/>
    </source>
</evidence>
<dbReference type="GO" id="GO:0005829">
    <property type="term" value="C:cytosol"/>
    <property type="evidence" value="ECO:0007669"/>
    <property type="project" value="TreeGrafter"/>
</dbReference>
<dbReference type="Gene3D" id="3.40.50.300">
    <property type="entry name" value="P-loop containing nucleotide triphosphate hydrolases"/>
    <property type="match status" value="4"/>
</dbReference>
<keyword evidence="7 13" id="KW-0067">ATP-binding</keyword>
<protein>
    <recommendedName>
        <fullName evidence="13">ATP-dependent helicase/nuclease subunit A</fullName>
        <ecNumber evidence="13">3.1.-.-</ecNumber>
        <ecNumber evidence="13">5.6.2.4</ecNumber>
    </recommendedName>
    <alternativeName>
        <fullName evidence="13">ATP-dependent helicase/nuclease AddA</fullName>
    </alternativeName>
    <alternativeName>
        <fullName evidence="13">DNA 3'-5' helicase AddA</fullName>
    </alternativeName>
</protein>
<dbReference type="AlphaFoldDB" id="A0A1G6BM98"/>
<dbReference type="InterPro" id="IPR014017">
    <property type="entry name" value="DNA_helicase_UvrD-like_C"/>
</dbReference>
<feature type="domain" description="UvrD-like helicase C-terminal" evidence="16">
    <location>
        <begin position="501"/>
        <end position="787"/>
    </location>
</feature>
<sequence length="1213" mass="141496">MAIKWNDDQLHAMNDQGRSILVSAAAGSGKTAVLSNRILNRLKDQDHPVDVDEFLVLTYTRAAAAEMKERIHKLISEEIEHQPENEHLRRQLSLINNAQISTIDSFCTQVLRNYFHLINLDPAFRIGEEAELLLLEEEALAEILEEKYTEKDERFLHFMEAYAPNKKELPVEKMIKDLYKFSQSHPYPEQYLKQCADNFNITDKEKLSKQEWMKFVDAITKSYIEGALEELQEAIVLASDPCGPNKYLENLNAEYDAILKIKDEKDYFERVQRFEQVEFHNLPRITKKDEVDEGLKERVKALREDVKKKIKEKIKDYAISAEEEVAALKVCKEYADELIHLTMQYAKRFFEKKQEKNILDFSDVEHLALKVLRNEQGHHEITDAARELSQNYVEIMVDEYQDSNYVQEAILTAIARTDEQGIAVNMFMVGDIKQSIYRFRMARPELFAEKYSRFTLEESKEQKILLKQNYRSRDEVVDTTNCIFEAIMHADLGKVEYDKSARLVRGSQFVLPEHEKDFKSEILLVDPNEQEGNIKEEDSRLEARMIATRIQQMVGTLKITDADTKELRPAKYRDIVLLSRSLRNSTEIIEELEDYGIPVKCVQKQGLLDSREVRLILNLLSVIDNRRQDIALASVLYSPIVGLSEQELAMIRIADQEETFYEAVFAYAKEGEDENLREKLKSFLQLLDEYTRKCEYLSLRELIEEIYSSTGYLNYAAMLPAGEQRKANLLLLVEKAAAYEKEGYKSLYRFIHYLSELKKNKVNIDEADLGEIEEDVVTLMTIHKSKGLEFPIVFVCNMGRKINTQDEKGSLLMHADYGIGMNMIDVERRVKADTLMKKALADAVHNDNHGEEMRVLYVALTRAKDKLVMTGVYKKCEEMLEHQQYNATPSYYSRYKAACYLDWVIPVLNGKDHLVDITVYDPNRLESRSRVVEKRGNVLRIINKPFDEKVKEEIERRLLWKYPYEKEMVLPTKVSVSELKHLDIEKAVEENEQPPRMEYAQEISKRQEYYVPSFIKETQEAPEGALYGTAVHRFMELFDFTSEYADGDEHDENWKRQRSRYLEQCKEEFVKSGRMLQEDADRLILSRLESFFDSEACARMHKAAQKGLLFKEKPFVMGIEAGEVESFPNIGHVDSKELVLMQGIIDVYWEEEDYVVLLDYKTDYVESKEDLIKKYFGQLDNYKKALERTLAKPVKEKILYSFCLEKEISLDEA</sequence>
<comment type="catalytic activity">
    <reaction evidence="11 13">
        <text>Couples ATP hydrolysis with the unwinding of duplex DNA by translocating in the 3'-5' direction.</text>
        <dbReference type="EC" id="5.6.2.4"/>
    </reaction>
</comment>
<accession>A0A1G6BM98</accession>
<feature type="binding site" evidence="14">
    <location>
        <begin position="24"/>
        <end position="31"/>
    </location>
    <ligand>
        <name>ATP</name>
        <dbReference type="ChEBI" id="CHEBI:30616"/>
    </ligand>
</feature>
<comment type="cofactor">
    <cofactor evidence="13">
        <name>Mg(2+)</name>
        <dbReference type="ChEBI" id="CHEBI:18420"/>
    </cofactor>
</comment>
<evidence type="ECO:0000256" key="5">
    <source>
        <dbReference type="ARBA" id="ARBA00022806"/>
    </source>
</evidence>
<keyword evidence="2 13" id="KW-0547">Nucleotide-binding</keyword>
<dbReference type="FunFam" id="3.40.50.300:FF:001236">
    <property type="entry name" value="ATP-dependent helicase/nuclease subunit A"/>
    <property type="match status" value="1"/>
</dbReference>
<dbReference type="HAMAP" id="MF_01451">
    <property type="entry name" value="AddA"/>
    <property type="match status" value="1"/>
</dbReference>
<dbReference type="PANTHER" id="PTHR11070">
    <property type="entry name" value="UVRD / RECB / PCRA DNA HELICASE FAMILY MEMBER"/>
    <property type="match status" value="1"/>
</dbReference>
<dbReference type="InterPro" id="IPR014016">
    <property type="entry name" value="UvrD-like_ATP-bd"/>
</dbReference>
<dbReference type="Pfam" id="PF13361">
    <property type="entry name" value="UvrD_C"/>
    <property type="match status" value="1"/>
</dbReference>
<evidence type="ECO:0000256" key="2">
    <source>
        <dbReference type="ARBA" id="ARBA00022741"/>
    </source>
</evidence>
<keyword evidence="6 13" id="KW-0269">Exonuclease</keyword>
<evidence type="ECO:0000259" key="15">
    <source>
        <dbReference type="PROSITE" id="PS51198"/>
    </source>
</evidence>
<keyword evidence="10 13" id="KW-0413">Isomerase</keyword>
<evidence type="ECO:0000256" key="3">
    <source>
        <dbReference type="ARBA" id="ARBA00022763"/>
    </source>
</evidence>
<keyword evidence="4 13" id="KW-0378">Hydrolase</keyword>
<dbReference type="EC" id="3.1.-.-" evidence="13"/>
<keyword evidence="3 13" id="KW-0227">DNA damage</keyword>
<feature type="domain" description="UvrD-like helicase ATP-binding" evidence="15">
    <location>
        <begin position="3"/>
        <end position="473"/>
    </location>
</feature>
<evidence type="ECO:0000256" key="1">
    <source>
        <dbReference type="ARBA" id="ARBA00022722"/>
    </source>
</evidence>
<dbReference type="InterPro" id="IPR000212">
    <property type="entry name" value="DNA_helicase_UvrD/REP"/>
</dbReference>
<dbReference type="GO" id="GO:0016887">
    <property type="term" value="F:ATP hydrolysis activity"/>
    <property type="evidence" value="ECO:0007669"/>
    <property type="project" value="RHEA"/>
</dbReference>
<name>A0A1G6BM98_EUBOX</name>
<dbReference type="GO" id="GO:0003690">
    <property type="term" value="F:double-stranded DNA binding"/>
    <property type="evidence" value="ECO:0007669"/>
    <property type="project" value="UniProtKB-UniRule"/>
</dbReference>
<dbReference type="RefSeq" id="WP_090173861.1">
    <property type="nucleotide sequence ID" value="NZ_FMXR01000011.1"/>
</dbReference>
<dbReference type="GO" id="GO:0043138">
    <property type="term" value="F:3'-5' DNA helicase activity"/>
    <property type="evidence" value="ECO:0007669"/>
    <property type="project" value="UniProtKB-UniRule"/>
</dbReference>
<comment type="subunit">
    <text evidence="13">Heterodimer of AddA and AddB/RexB.</text>
</comment>
<keyword evidence="5 13" id="KW-0347">Helicase</keyword>
<dbReference type="GO" id="GO:0008408">
    <property type="term" value="F:3'-5' exonuclease activity"/>
    <property type="evidence" value="ECO:0007669"/>
    <property type="project" value="UniProtKB-UniRule"/>
</dbReference>
<dbReference type="InterPro" id="IPR027417">
    <property type="entry name" value="P-loop_NTPase"/>
</dbReference>
<proteinExistence type="inferred from homology"/>
<evidence type="ECO:0000256" key="13">
    <source>
        <dbReference type="HAMAP-Rule" id="MF_01451"/>
    </source>
</evidence>
<reference evidence="17 18" key="1">
    <citation type="submission" date="2016-10" db="EMBL/GenBank/DDBJ databases">
        <authorList>
            <person name="de Groot N.N."/>
        </authorList>
    </citation>
    <scope>NUCLEOTIDE SEQUENCE [LARGE SCALE GENOMIC DNA]</scope>
    <source>
        <strain evidence="17 18">DSM 3217</strain>
    </source>
</reference>
<dbReference type="EC" id="5.6.2.4" evidence="13"/>
<dbReference type="GO" id="GO:0005524">
    <property type="term" value="F:ATP binding"/>
    <property type="evidence" value="ECO:0007669"/>
    <property type="project" value="UniProtKB-UniRule"/>
</dbReference>
<evidence type="ECO:0000256" key="10">
    <source>
        <dbReference type="ARBA" id="ARBA00023235"/>
    </source>
</evidence>
<keyword evidence="18" id="KW-1185">Reference proteome</keyword>
<evidence type="ECO:0000256" key="7">
    <source>
        <dbReference type="ARBA" id="ARBA00022840"/>
    </source>
</evidence>
<dbReference type="InterPro" id="IPR011604">
    <property type="entry name" value="PDDEXK-like_dom_sf"/>
</dbReference>
<dbReference type="Pfam" id="PF12705">
    <property type="entry name" value="PDDEXK_1"/>
    <property type="match status" value="1"/>
</dbReference>
<dbReference type="GO" id="GO:0033202">
    <property type="term" value="C:DNA helicase complex"/>
    <property type="evidence" value="ECO:0007669"/>
    <property type="project" value="TreeGrafter"/>
</dbReference>
<evidence type="ECO:0000256" key="11">
    <source>
        <dbReference type="ARBA" id="ARBA00034617"/>
    </source>
</evidence>
<keyword evidence="1 13" id="KW-0540">Nuclease</keyword>
<evidence type="ECO:0000256" key="14">
    <source>
        <dbReference type="PROSITE-ProRule" id="PRU00560"/>
    </source>
</evidence>
<evidence type="ECO:0000259" key="16">
    <source>
        <dbReference type="PROSITE" id="PS51217"/>
    </source>
</evidence>